<dbReference type="InterPro" id="IPR047575">
    <property type="entry name" value="Sm"/>
</dbReference>
<name>A0ABR2UR57_9PEZI</name>
<comment type="function">
    <text evidence="9">Plays role in pre-mRNA splicing as component of the U4/U6-U5 tri-snRNP complex that is involved in spliceosome assembly, and as component of the precatalytic spliceosome (spliceosome B complex). The heptameric LSM2-8 complex binds specifically to the 3'-terminal U-tract of U6 snRNA.</text>
</comment>
<proteinExistence type="inferred from homology"/>
<dbReference type="SUPFAM" id="SSF50182">
    <property type="entry name" value="Sm-like ribonucleoproteins"/>
    <property type="match status" value="1"/>
</dbReference>
<keyword evidence="6 9" id="KW-0508">mRNA splicing</keyword>
<sequence length="131" mass="14239">MSNLASYIGTYNLDSDSSVEKVVVLTVDSRMLVGKLESFDQLTNLVLSSALERVIRSTDDAEDSEEVPLGLYIVRGDNVCVVGLVDEKIENEINWSQGLGSALGCKEEAKAEGGEKLDEVHAIARRTQHIA</sequence>
<evidence type="ECO:0000256" key="2">
    <source>
        <dbReference type="ARBA" id="ARBA00006850"/>
    </source>
</evidence>
<dbReference type="PANTHER" id="PTHR15588">
    <property type="entry name" value="LSM1"/>
    <property type="match status" value="1"/>
</dbReference>
<evidence type="ECO:0000313" key="12">
    <source>
        <dbReference type="Proteomes" id="UP001408356"/>
    </source>
</evidence>
<protein>
    <recommendedName>
        <fullName evidence="9">LSM2-LSM8 complex subunit LSM8</fullName>
    </recommendedName>
</protein>
<keyword evidence="4 9" id="KW-0747">Spliceosome</keyword>
<evidence type="ECO:0000256" key="7">
    <source>
        <dbReference type="ARBA" id="ARBA00023242"/>
    </source>
</evidence>
<dbReference type="Proteomes" id="UP001408356">
    <property type="component" value="Unassembled WGS sequence"/>
</dbReference>
<organism evidence="11 12">
    <name type="scientific">Seiridium unicorne</name>
    <dbReference type="NCBI Taxonomy" id="138068"/>
    <lineage>
        <taxon>Eukaryota</taxon>
        <taxon>Fungi</taxon>
        <taxon>Dikarya</taxon>
        <taxon>Ascomycota</taxon>
        <taxon>Pezizomycotina</taxon>
        <taxon>Sordariomycetes</taxon>
        <taxon>Xylariomycetidae</taxon>
        <taxon>Amphisphaeriales</taxon>
        <taxon>Sporocadaceae</taxon>
        <taxon>Seiridium</taxon>
    </lineage>
</organism>
<evidence type="ECO:0000256" key="3">
    <source>
        <dbReference type="ARBA" id="ARBA00022664"/>
    </source>
</evidence>
<keyword evidence="3 9" id="KW-0507">mRNA processing</keyword>
<dbReference type="Gene3D" id="2.30.30.100">
    <property type="match status" value="1"/>
</dbReference>
<dbReference type="InterPro" id="IPR044642">
    <property type="entry name" value="PTHR15588"/>
</dbReference>
<comment type="subunit">
    <text evidence="9">LSm subunits form a heteromer with a doughnut shape.</text>
</comment>
<evidence type="ECO:0000259" key="10">
    <source>
        <dbReference type="PROSITE" id="PS52002"/>
    </source>
</evidence>
<keyword evidence="5 9" id="KW-0694">RNA-binding</keyword>
<evidence type="ECO:0000313" key="11">
    <source>
        <dbReference type="EMBL" id="KAK9416819.1"/>
    </source>
</evidence>
<evidence type="ECO:0000256" key="5">
    <source>
        <dbReference type="ARBA" id="ARBA00022884"/>
    </source>
</evidence>
<dbReference type="SMART" id="SM00651">
    <property type="entry name" value="Sm"/>
    <property type="match status" value="1"/>
</dbReference>
<evidence type="ECO:0000256" key="4">
    <source>
        <dbReference type="ARBA" id="ARBA00022728"/>
    </source>
</evidence>
<accession>A0ABR2UR57</accession>
<reference evidence="11 12" key="1">
    <citation type="journal article" date="2024" name="J. Plant Pathol.">
        <title>Sequence and assembly of the genome of Seiridium unicorne, isolate CBS 538.82, causal agent of cypress canker disease.</title>
        <authorList>
            <person name="Scali E."/>
            <person name="Rocca G.D."/>
            <person name="Danti R."/>
            <person name="Garbelotto M."/>
            <person name="Barberini S."/>
            <person name="Baroncelli R."/>
            <person name="Emiliani G."/>
        </authorList>
    </citation>
    <scope>NUCLEOTIDE SEQUENCE [LARGE SCALE GENOMIC DNA]</scope>
    <source>
        <strain evidence="11 12">BM-138-508</strain>
    </source>
</reference>
<comment type="similarity">
    <text evidence="2 9">Belongs to the snRNP Sm proteins family.</text>
</comment>
<comment type="caution">
    <text evidence="11">The sequence shown here is derived from an EMBL/GenBank/DDBJ whole genome shotgun (WGS) entry which is preliminary data.</text>
</comment>
<comment type="subcellular location">
    <subcellularLocation>
        <location evidence="1 9">Nucleus</location>
    </subcellularLocation>
</comment>
<evidence type="ECO:0000256" key="6">
    <source>
        <dbReference type="ARBA" id="ARBA00023187"/>
    </source>
</evidence>
<gene>
    <name evidence="9" type="primary">LSM8</name>
    <name evidence="11" type="ORF">SUNI508_09291</name>
</gene>
<dbReference type="InterPro" id="IPR034103">
    <property type="entry name" value="Lsm8"/>
</dbReference>
<keyword evidence="7 9" id="KW-0539">Nucleus</keyword>
<keyword evidence="8 9" id="KW-0687">Ribonucleoprotein</keyword>
<keyword evidence="12" id="KW-1185">Reference proteome</keyword>
<evidence type="ECO:0000256" key="9">
    <source>
        <dbReference type="RuleBase" id="RU365048"/>
    </source>
</evidence>
<dbReference type="PANTHER" id="PTHR15588:SF9">
    <property type="entry name" value="U6 SNRNA-ASSOCIATED SM-LIKE PROTEIN LSM8"/>
    <property type="match status" value="1"/>
</dbReference>
<feature type="domain" description="Sm" evidence="10">
    <location>
        <begin position="9"/>
        <end position="88"/>
    </location>
</feature>
<dbReference type="InterPro" id="IPR001163">
    <property type="entry name" value="Sm_dom_euk/arc"/>
</dbReference>
<evidence type="ECO:0000256" key="8">
    <source>
        <dbReference type="ARBA" id="ARBA00023274"/>
    </source>
</evidence>
<dbReference type="CDD" id="cd01727">
    <property type="entry name" value="LSm8"/>
    <property type="match status" value="1"/>
</dbReference>
<dbReference type="InterPro" id="IPR010920">
    <property type="entry name" value="LSM_dom_sf"/>
</dbReference>
<evidence type="ECO:0000256" key="1">
    <source>
        <dbReference type="ARBA" id="ARBA00004123"/>
    </source>
</evidence>
<dbReference type="PROSITE" id="PS52002">
    <property type="entry name" value="SM"/>
    <property type="match status" value="1"/>
</dbReference>
<dbReference type="Pfam" id="PF01423">
    <property type="entry name" value="LSM"/>
    <property type="match status" value="1"/>
</dbReference>
<dbReference type="EMBL" id="JARVKF010000403">
    <property type="protein sequence ID" value="KAK9416819.1"/>
    <property type="molecule type" value="Genomic_DNA"/>
</dbReference>